<evidence type="ECO:0000259" key="11">
    <source>
        <dbReference type="SMART" id="SM00831"/>
    </source>
</evidence>
<dbReference type="GO" id="GO:0019829">
    <property type="term" value="F:ATPase-coupled monoatomic cation transmembrane transporter activity"/>
    <property type="evidence" value="ECO:0007669"/>
    <property type="project" value="UniProtKB-ARBA"/>
</dbReference>
<sequence length="902" mass="96444">MSETERGGETREWHELPVDRVLDALDTEEAGLSSSAAATRRETFGPNDIRREDTISPAEIFLSQFQDVLIYVLLVAALLSLAIGVLPGEGPNYVDALLILLILLGNGVFGFVQDYRAETAMEELRELASPEATILRDGERRVVDATEVVPGDVVVLEQGDSVPADARLIEATNLETNESTLTGESAAVTKGTDPVEAGTPLAERSNMVYMNTNAVRGRGKAVVVETGMNTEVGGIATQIQEAEDDRTPFQDEVDELGRRIGYGVLALIVLVVGVQLLFTQANWIVVVLTAVTLAVAAVPEGLPAVVTLTLALGSKRLVGKKALVRRLSVVESLGSVDTIVTDKTGTLTENQMTVRRITTGAKTYKVTGSGLDTDGDIHRNGERVDPATTAPVLRCGAYCNNAERAPESEDEAYYGDPTEVALLVAAEKAGIDRDASRVREVPFSADRKRMTVVVEASDDPIAYMKGAPETVLERCDRVLLEGEAVPLTDERREAIRERTEAFAADALRVLAFARKTVTDPSVDDAELEQGLVFLGLQGMIDPPRVGVDTAVTDCRDAGIRVVMATGDNLDTATAIGSQIGFDPDGAMTGADVDASSDADLRDAVESVEVFARVAPHHKVQILRALQSNDHRVAMTGDGVNDAPGVRTADVGISMGQRGTDVTKEASDLVLQDDNFLTIRDAVAEGRAIFDNIRKFVNLLLSANAGEVLTVFVGVLIGSLLFPERFAAHSNALILTPVMLLWINLVTDGLPALALGVDPKAPDILDRGPRASTESVIDKRVVVSILTIGTTLTVAGLAIFFETLATVESLIVAQTALFTFFVVSEMGIIQVIRRRFGNGPFSNRWLIAAVVGSLGLQALVLYTPVADLFDVYPVGRPIGMHILLAVGAVLLVNYALSVAYDRL</sequence>
<dbReference type="SFLD" id="SFLDF00027">
    <property type="entry name" value="p-type_atpase"/>
    <property type="match status" value="1"/>
</dbReference>
<dbReference type="GeneID" id="25159228"/>
<dbReference type="InterPro" id="IPR059000">
    <property type="entry name" value="ATPase_P-type_domA"/>
</dbReference>
<keyword evidence="6" id="KW-0067">ATP-binding</keyword>
<dbReference type="InterPro" id="IPR006068">
    <property type="entry name" value="ATPase_P-typ_cation-transptr_C"/>
</dbReference>
<dbReference type="InterPro" id="IPR044492">
    <property type="entry name" value="P_typ_ATPase_HD_dom"/>
</dbReference>
<dbReference type="SUPFAM" id="SSF56784">
    <property type="entry name" value="HAD-like"/>
    <property type="match status" value="1"/>
</dbReference>
<dbReference type="HOGENOM" id="CLU_002360_3_3_2"/>
<dbReference type="Gene3D" id="1.20.1110.10">
    <property type="entry name" value="Calcium-transporting ATPase, transmembrane domain"/>
    <property type="match status" value="1"/>
</dbReference>
<dbReference type="GO" id="GO:0005886">
    <property type="term" value="C:plasma membrane"/>
    <property type="evidence" value="ECO:0007669"/>
    <property type="project" value="UniProtKB-SubCell"/>
</dbReference>
<feature type="transmembrane region" description="Helical" evidence="10">
    <location>
        <begin position="260"/>
        <end position="278"/>
    </location>
</feature>
<dbReference type="InterPro" id="IPR001757">
    <property type="entry name" value="P_typ_ATPase"/>
</dbReference>
<keyword evidence="4" id="KW-0479">Metal-binding</keyword>
<dbReference type="InterPro" id="IPR004014">
    <property type="entry name" value="ATPase_P-typ_cation-transptr_N"/>
</dbReference>
<feature type="transmembrane region" description="Helical" evidence="10">
    <location>
        <begin position="695"/>
        <end position="721"/>
    </location>
</feature>
<dbReference type="InterPro" id="IPR023299">
    <property type="entry name" value="ATPase_P-typ_cyto_dom_N"/>
</dbReference>
<dbReference type="PRINTS" id="PR00121">
    <property type="entry name" value="NAKATPASE"/>
</dbReference>
<evidence type="ECO:0000256" key="7">
    <source>
        <dbReference type="ARBA" id="ARBA00022967"/>
    </source>
</evidence>
<evidence type="ECO:0000256" key="2">
    <source>
        <dbReference type="ARBA" id="ARBA00022475"/>
    </source>
</evidence>
<dbReference type="InterPro" id="IPR008250">
    <property type="entry name" value="ATPase_P-typ_transduc_dom_A_sf"/>
</dbReference>
<dbReference type="FunFam" id="2.70.150.10:FF:000016">
    <property type="entry name" value="Calcium-transporting P-type ATPase putative"/>
    <property type="match status" value="1"/>
</dbReference>
<feature type="transmembrane region" description="Helical" evidence="10">
    <location>
        <begin position="284"/>
        <end position="312"/>
    </location>
</feature>
<keyword evidence="3 10" id="KW-0812">Transmembrane</keyword>
<dbReference type="Gene3D" id="2.70.150.10">
    <property type="entry name" value="Calcium-transporting ATPase, cytoplasmic transduction domain A"/>
    <property type="match status" value="1"/>
</dbReference>
<feature type="transmembrane region" description="Helical" evidence="10">
    <location>
        <begin position="810"/>
        <end position="832"/>
    </location>
</feature>
<keyword evidence="7" id="KW-1278">Translocase</keyword>
<dbReference type="SMART" id="SM00831">
    <property type="entry name" value="Cation_ATPase_N"/>
    <property type="match status" value="1"/>
</dbReference>
<dbReference type="Pfam" id="PF00689">
    <property type="entry name" value="Cation_ATPase_C"/>
    <property type="match status" value="1"/>
</dbReference>
<dbReference type="AlphaFoldDB" id="A0A0F7P9T6"/>
<dbReference type="GO" id="GO:0015662">
    <property type="term" value="F:P-type ion transporter activity"/>
    <property type="evidence" value="ECO:0007669"/>
    <property type="project" value="UniProtKB-ARBA"/>
</dbReference>
<accession>A0A0F7P9T6</accession>
<evidence type="ECO:0000256" key="5">
    <source>
        <dbReference type="ARBA" id="ARBA00022741"/>
    </source>
</evidence>
<feature type="transmembrane region" description="Helical" evidence="10">
    <location>
        <begin position="780"/>
        <end position="804"/>
    </location>
</feature>
<gene>
    <name evidence="12" type="ORF">HLASF_1053</name>
</gene>
<dbReference type="GO" id="GO:0046873">
    <property type="term" value="F:metal ion transmembrane transporter activity"/>
    <property type="evidence" value="ECO:0007669"/>
    <property type="project" value="UniProtKB-ARBA"/>
</dbReference>
<dbReference type="SUPFAM" id="SSF81660">
    <property type="entry name" value="Metal cation-transporting ATPase, ATP-binding domain N"/>
    <property type="match status" value="1"/>
</dbReference>
<feature type="transmembrane region" description="Helical" evidence="10">
    <location>
        <begin position="68"/>
        <end position="87"/>
    </location>
</feature>
<dbReference type="GO" id="GO:0046872">
    <property type="term" value="F:metal ion binding"/>
    <property type="evidence" value="ECO:0007669"/>
    <property type="project" value="UniProtKB-KW"/>
</dbReference>
<name>A0A0F7P9T6_9EURY</name>
<dbReference type="SUPFAM" id="SSF81653">
    <property type="entry name" value="Calcium ATPase, transduction domain A"/>
    <property type="match status" value="1"/>
</dbReference>
<dbReference type="InterPro" id="IPR023298">
    <property type="entry name" value="ATPase_P-typ_TM_dom_sf"/>
</dbReference>
<evidence type="ECO:0000256" key="10">
    <source>
        <dbReference type="SAM" id="Phobius"/>
    </source>
</evidence>
<dbReference type="InterPro" id="IPR018303">
    <property type="entry name" value="ATPase_P-typ_P_site"/>
</dbReference>
<comment type="subcellular location">
    <subcellularLocation>
        <location evidence="1">Cell membrane</location>
        <topology evidence="1">Multi-pass membrane protein</topology>
    </subcellularLocation>
</comment>
<dbReference type="SUPFAM" id="SSF81665">
    <property type="entry name" value="Calcium ATPase, transmembrane domain M"/>
    <property type="match status" value="1"/>
</dbReference>
<feature type="domain" description="Cation-transporting P-type ATPase N-terminal" evidence="11">
    <location>
        <begin position="12"/>
        <end position="85"/>
    </location>
</feature>
<reference evidence="12 13" key="1">
    <citation type="journal article" date="2015" name="ISME J.">
        <title>Elemental sulfur and acetate can support life of a novel strictly anaerobic haloarchaeon.</title>
        <authorList>
            <person name="Sorokin D.Y."/>
            <person name="Kublanov I.V."/>
            <person name="Gavrilov S.N."/>
            <person name="Rojo D."/>
            <person name="Roman P."/>
            <person name="Golyshin P.N."/>
            <person name="Slepak V.Z."/>
            <person name="Smedile F."/>
            <person name="Ferrer M."/>
            <person name="Messina E."/>
            <person name="La Cono V."/>
            <person name="Yakimov M.M."/>
        </authorList>
    </citation>
    <scope>NUCLEOTIDE SEQUENCE [LARGE SCALE GENOMIC DNA]</scope>
    <source>
        <strain evidence="12 13">HSR2</strain>
    </source>
</reference>
<dbReference type="KEGG" id="hsu:HLASF_1053"/>
<evidence type="ECO:0000256" key="4">
    <source>
        <dbReference type="ARBA" id="ARBA00022723"/>
    </source>
</evidence>
<evidence type="ECO:0000256" key="1">
    <source>
        <dbReference type="ARBA" id="ARBA00004651"/>
    </source>
</evidence>
<feature type="transmembrane region" description="Helical" evidence="10">
    <location>
        <begin position="733"/>
        <end position="756"/>
    </location>
</feature>
<dbReference type="Pfam" id="PF00690">
    <property type="entry name" value="Cation_ATPase_N"/>
    <property type="match status" value="1"/>
</dbReference>
<feature type="transmembrane region" description="Helical" evidence="10">
    <location>
        <begin position="93"/>
        <end position="112"/>
    </location>
</feature>
<evidence type="ECO:0000256" key="3">
    <source>
        <dbReference type="ARBA" id="ARBA00022692"/>
    </source>
</evidence>
<keyword evidence="2" id="KW-1003">Cell membrane</keyword>
<keyword evidence="9 10" id="KW-0472">Membrane</keyword>
<dbReference type="EMBL" id="CP008874">
    <property type="protein sequence ID" value="AKH97542.1"/>
    <property type="molecule type" value="Genomic_DNA"/>
</dbReference>
<keyword evidence="8 10" id="KW-1133">Transmembrane helix</keyword>
<dbReference type="SFLD" id="SFLDG00002">
    <property type="entry name" value="C1.7:_P-type_atpase_like"/>
    <property type="match status" value="1"/>
</dbReference>
<proteinExistence type="predicted"/>
<keyword evidence="5" id="KW-0547">Nucleotide-binding</keyword>
<keyword evidence="13" id="KW-1185">Reference proteome</keyword>
<evidence type="ECO:0000313" key="12">
    <source>
        <dbReference type="EMBL" id="AKH97542.1"/>
    </source>
</evidence>
<dbReference type="Pfam" id="PF00122">
    <property type="entry name" value="E1-E2_ATPase"/>
    <property type="match status" value="1"/>
</dbReference>
<dbReference type="GO" id="GO:0016887">
    <property type="term" value="F:ATP hydrolysis activity"/>
    <property type="evidence" value="ECO:0007669"/>
    <property type="project" value="InterPro"/>
</dbReference>
<protein>
    <submittedName>
        <fullName evidence="12">ATPase, P-type (Transporting), HAD superfamily, subfamily IC</fullName>
    </submittedName>
</protein>
<evidence type="ECO:0000313" key="13">
    <source>
        <dbReference type="Proteomes" id="UP000069906"/>
    </source>
</evidence>
<dbReference type="Gene3D" id="3.40.1110.10">
    <property type="entry name" value="Calcium-transporting ATPase, cytoplasmic domain N"/>
    <property type="match status" value="1"/>
</dbReference>
<dbReference type="Pfam" id="PF13246">
    <property type="entry name" value="Cation_ATPase"/>
    <property type="match status" value="1"/>
</dbReference>
<dbReference type="InterPro" id="IPR036412">
    <property type="entry name" value="HAD-like_sf"/>
</dbReference>
<dbReference type="GO" id="GO:0098662">
    <property type="term" value="P:inorganic cation transmembrane transport"/>
    <property type="evidence" value="ECO:0007669"/>
    <property type="project" value="UniProtKB-ARBA"/>
</dbReference>
<dbReference type="PRINTS" id="PR00119">
    <property type="entry name" value="CATATPASE"/>
</dbReference>
<evidence type="ECO:0000256" key="9">
    <source>
        <dbReference type="ARBA" id="ARBA00023136"/>
    </source>
</evidence>
<feature type="transmembrane region" description="Helical" evidence="10">
    <location>
        <begin position="877"/>
        <end position="899"/>
    </location>
</feature>
<dbReference type="Proteomes" id="UP000069906">
    <property type="component" value="Chromosome"/>
</dbReference>
<organism evidence="12 13">
    <name type="scientific">Halanaeroarchaeum sulfurireducens</name>
    <dbReference type="NCBI Taxonomy" id="1604004"/>
    <lineage>
        <taxon>Archaea</taxon>
        <taxon>Methanobacteriati</taxon>
        <taxon>Methanobacteriota</taxon>
        <taxon>Stenosarchaea group</taxon>
        <taxon>Halobacteria</taxon>
        <taxon>Halobacteriales</taxon>
        <taxon>Halobacteriaceae</taxon>
        <taxon>Halanaeroarchaeum</taxon>
    </lineage>
</organism>
<dbReference type="PATRIC" id="fig|1604004.4.peg.1108"/>
<dbReference type="PROSITE" id="PS00154">
    <property type="entry name" value="ATPASE_E1_E2"/>
    <property type="match status" value="1"/>
</dbReference>
<dbReference type="Gene3D" id="3.40.50.1000">
    <property type="entry name" value="HAD superfamily/HAD-like"/>
    <property type="match status" value="1"/>
</dbReference>
<dbReference type="InterPro" id="IPR023214">
    <property type="entry name" value="HAD_sf"/>
</dbReference>
<dbReference type="RefSeq" id="WP_235272209.1">
    <property type="nucleotide sequence ID" value="NZ_CP008874.1"/>
</dbReference>
<dbReference type="NCBIfam" id="TIGR01494">
    <property type="entry name" value="ATPase_P-type"/>
    <property type="match status" value="2"/>
</dbReference>
<feature type="transmembrane region" description="Helical" evidence="10">
    <location>
        <begin position="844"/>
        <end position="865"/>
    </location>
</feature>
<dbReference type="PANTHER" id="PTHR42861">
    <property type="entry name" value="CALCIUM-TRANSPORTING ATPASE"/>
    <property type="match status" value="1"/>
</dbReference>
<evidence type="ECO:0000256" key="6">
    <source>
        <dbReference type="ARBA" id="ARBA00022840"/>
    </source>
</evidence>
<dbReference type="SFLD" id="SFLDS00003">
    <property type="entry name" value="Haloacid_Dehalogenase"/>
    <property type="match status" value="1"/>
</dbReference>
<dbReference type="GO" id="GO:0005524">
    <property type="term" value="F:ATP binding"/>
    <property type="evidence" value="ECO:0007669"/>
    <property type="project" value="UniProtKB-KW"/>
</dbReference>
<evidence type="ECO:0000256" key="8">
    <source>
        <dbReference type="ARBA" id="ARBA00022989"/>
    </source>
</evidence>